<dbReference type="HOGENOM" id="CLU_153689_1_0_0"/>
<dbReference type="InterPro" id="IPR021857">
    <property type="entry name" value="DUF3467"/>
</dbReference>
<evidence type="ECO:0008006" key="3">
    <source>
        <dbReference type="Google" id="ProtNLM"/>
    </source>
</evidence>
<proteinExistence type="predicted"/>
<gene>
    <name evidence="1" type="ordered locus">CLOAM0800</name>
</gene>
<sequence length="103" mass="11690">MSNQPPQNQIQIKIDEKVGEGTYANFFVITNSPSEFIMDCGRILPGIPDARIYTRVLMTPSHAKQLMQLLEKNIDSYESQFGEIKIYGQQDNKPVGFKPEPKS</sequence>
<accession>B0VH67</accession>
<dbReference type="Proteomes" id="UP000002019">
    <property type="component" value="Chromosome"/>
</dbReference>
<keyword evidence="2" id="KW-1185">Reference proteome</keyword>
<dbReference type="OrthoDB" id="9813817at2"/>
<name>B0VH67_CLOAI</name>
<evidence type="ECO:0000313" key="2">
    <source>
        <dbReference type="Proteomes" id="UP000002019"/>
    </source>
</evidence>
<organism evidence="1 2">
    <name type="scientific">Cloacimonas acidaminovorans (strain Evry)</name>
    <dbReference type="NCBI Taxonomy" id="459349"/>
    <lineage>
        <taxon>Bacteria</taxon>
        <taxon>Pseudomonadati</taxon>
        <taxon>Candidatus Cloacimonadota</taxon>
        <taxon>Candidatus Cloacimonadia</taxon>
        <taxon>Candidatus Cloacimonadales</taxon>
        <taxon>Candidatus Cloacimonadaceae</taxon>
        <taxon>Candidatus Cloacimonas</taxon>
    </lineage>
</organism>
<dbReference type="STRING" id="459349.CLOAM0800"/>
<dbReference type="EMBL" id="CU466930">
    <property type="protein sequence ID" value="CAO80682.1"/>
    <property type="molecule type" value="Genomic_DNA"/>
</dbReference>
<protein>
    <recommendedName>
        <fullName evidence="3">DUF3467 domain-containing protein</fullName>
    </recommendedName>
</protein>
<dbReference type="Pfam" id="PF11950">
    <property type="entry name" value="DUF3467"/>
    <property type="match status" value="1"/>
</dbReference>
<reference evidence="1 2" key="1">
    <citation type="journal article" date="2008" name="J. Bacteriol.">
        <title>'Candidatus Cloacamonas acidaminovorans': genome sequence reconstruction provides a first glimpse of a new bacterial division.</title>
        <authorList>
            <person name="Pelletier E."/>
            <person name="Kreimeyer A."/>
            <person name="Bocs S."/>
            <person name="Rouy Z."/>
            <person name="Gyapay G."/>
            <person name="Chouari R."/>
            <person name="Riviere D."/>
            <person name="Ganesan A."/>
            <person name="Daegelen P."/>
            <person name="Sghir A."/>
            <person name="Cohen G.N."/>
            <person name="Medigue C."/>
            <person name="Weissenbach J."/>
            <person name="Le Paslier D."/>
        </authorList>
    </citation>
    <scope>NUCLEOTIDE SEQUENCE [LARGE SCALE GENOMIC DNA]</scope>
    <source>
        <strain evidence="2">Evry</strain>
    </source>
</reference>
<dbReference type="eggNOG" id="ENOG5032ZFU">
    <property type="taxonomic scope" value="Bacteria"/>
</dbReference>
<dbReference type="KEGG" id="caci:CLOAM0800"/>
<evidence type="ECO:0000313" key="1">
    <source>
        <dbReference type="EMBL" id="CAO80682.1"/>
    </source>
</evidence>
<dbReference type="RefSeq" id="WP_015424541.1">
    <property type="nucleotide sequence ID" value="NC_020449.1"/>
</dbReference>
<dbReference type="AlphaFoldDB" id="B0VH67"/>